<feature type="region of interest" description="Disordered" evidence="7">
    <location>
        <begin position="409"/>
        <end position="440"/>
    </location>
</feature>
<evidence type="ECO:0000256" key="6">
    <source>
        <dbReference type="ARBA" id="ARBA00023002"/>
    </source>
</evidence>
<dbReference type="GO" id="GO:0050661">
    <property type="term" value="F:NADP binding"/>
    <property type="evidence" value="ECO:0007669"/>
    <property type="project" value="InterPro"/>
</dbReference>
<dbReference type="InterPro" id="IPR020946">
    <property type="entry name" value="Flavin_mOase-like"/>
</dbReference>
<dbReference type="STRING" id="5286.A0A0K3CE21"/>
<dbReference type="EMBL" id="LCTV02000007">
    <property type="protein sequence ID" value="PRQ73789.1"/>
    <property type="molecule type" value="Genomic_DNA"/>
</dbReference>
<evidence type="ECO:0000256" key="4">
    <source>
        <dbReference type="ARBA" id="ARBA00022827"/>
    </source>
</evidence>
<evidence type="ECO:0000256" key="2">
    <source>
        <dbReference type="ARBA" id="ARBA00009183"/>
    </source>
</evidence>
<keyword evidence="6" id="KW-0560">Oxidoreductase</keyword>
<keyword evidence="3" id="KW-0285">Flavoprotein</keyword>
<dbReference type="Gene3D" id="3.50.50.60">
    <property type="entry name" value="FAD/NAD(P)-binding domain"/>
    <property type="match status" value="2"/>
</dbReference>
<evidence type="ECO:0000313" key="9">
    <source>
        <dbReference type="EMBL" id="PRQ73789.1"/>
    </source>
</evidence>
<dbReference type="AlphaFoldDB" id="A0A0K3CE21"/>
<dbReference type="Proteomes" id="UP000239560">
    <property type="component" value="Unassembled WGS sequence"/>
</dbReference>
<proteinExistence type="inferred from homology"/>
<evidence type="ECO:0000256" key="7">
    <source>
        <dbReference type="SAM" id="MobiDB-lite"/>
    </source>
</evidence>
<dbReference type="InterPro" id="IPR050346">
    <property type="entry name" value="FMO-like"/>
</dbReference>
<dbReference type="PROSITE" id="PS51257">
    <property type="entry name" value="PROKAR_LIPOPROTEIN"/>
    <property type="match status" value="1"/>
</dbReference>
<evidence type="ECO:0000256" key="1">
    <source>
        <dbReference type="ARBA" id="ARBA00001974"/>
    </source>
</evidence>
<keyword evidence="8" id="KW-0503">Monooxygenase</keyword>
<organism evidence="8 10">
    <name type="scientific">Rhodotorula toruloides</name>
    <name type="common">Yeast</name>
    <name type="synonym">Rhodosporidium toruloides</name>
    <dbReference type="NCBI Taxonomy" id="5286"/>
    <lineage>
        <taxon>Eukaryota</taxon>
        <taxon>Fungi</taxon>
        <taxon>Dikarya</taxon>
        <taxon>Basidiomycota</taxon>
        <taxon>Pucciniomycotina</taxon>
        <taxon>Microbotryomycetes</taxon>
        <taxon>Sporidiobolales</taxon>
        <taxon>Sporidiobolaceae</taxon>
        <taxon>Rhodotorula</taxon>
    </lineage>
</organism>
<dbReference type="InterPro" id="IPR036188">
    <property type="entry name" value="FAD/NAD-bd_sf"/>
</dbReference>
<accession>A0A0K3CE21</accession>
<reference evidence="9 11" key="2">
    <citation type="journal article" date="2018" name="Elife">
        <title>Functional genomics of lipid metabolism in the oleaginous yeast Rhodosporidium toruloides.</title>
        <authorList>
            <person name="Coradetti S.T."/>
            <person name="Pinel D."/>
            <person name="Geiselman G."/>
            <person name="Ito M."/>
            <person name="Mondo S."/>
            <person name="Reilly M.C."/>
            <person name="Cheng Y.F."/>
            <person name="Bauer S."/>
            <person name="Grigoriev I."/>
            <person name="Gladden J.M."/>
            <person name="Simmons B.A."/>
            <person name="Brem R."/>
            <person name="Arkin A.P."/>
            <person name="Skerker J.M."/>
        </authorList>
    </citation>
    <scope>NUCLEOTIDE SEQUENCE [LARGE SCALE GENOMIC DNA]</scope>
    <source>
        <strain evidence="9 11">NBRC 0880</strain>
    </source>
</reference>
<evidence type="ECO:0000256" key="3">
    <source>
        <dbReference type="ARBA" id="ARBA00022630"/>
    </source>
</evidence>
<dbReference type="SUPFAM" id="SSF51905">
    <property type="entry name" value="FAD/NAD(P)-binding domain"/>
    <property type="match status" value="2"/>
</dbReference>
<gene>
    <name evidence="8" type="primary">FGENESH: predicted gene_7.235</name>
    <name evidence="9" type="ORF">AAT19DRAFT_15356</name>
    <name evidence="8" type="ORF">BN2166_0038500</name>
</gene>
<dbReference type="Proteomes" id="UP000199069">
    <property type="component" value="Unassembled WGS sequence"/>
</dbReference>
<sequence>MVQHTLRCLVVGAGSSGLAACEQATEAGIEVVCLEARAGVGGAWRYEDDPGTCDVRFDDEGWATVASPGESDERGAPPPTPMYASLRTNVPTSLMQFRDRPFPPTVGLFCSHNQVQSYLEDFARPFLPLIRFNTRLVSLRRTLPSDSLPPNAPRRRWLASYRSTTEEDAPLETETFDCVFVANGHYARPYIPWTEGLKSWEGELLHARWYREARQFEQKTVLVVGNSASGYDVTRELASSIHTRRQSSPSTCASLPKIYQSARSPPQLGIPWDAPDAPEYSKEVRVKPPIRRVEGRRIEFEDGSVVEDVDTIIFATGYFFSFPFLSPSDAPFSSHPLTYAPPLPSSPTLHGPPSAKGGLRVHNLDERMTFYLPDPTLAFLGLPYLVIPFPLAQLQARLAAKHFSSSLPRPLTFRPDPSMASPTNPNDPDGAPESRKTVTWGHPKQFDMHDVWLREMGDVHEEGEIVMEKGGLTGERKRWGLTSAAERDLRMGAKGLRKAVLGY</sequence>
<name>A0A0K3CE21_RHOTO</name>
<dbReference type="GO" id="GO:0050660">
    <property type="term" value="F:flavin adenine dinucleotide binding"/>
    <property type="evidence" value="ECO:0007669"/>
    <property type="project" value="InterPro"/>
</dbReference>
<comment type="cofactor">
    <cofactor evidence="1">
        <name>FAD</name>
        <dbReference type="ChEBI" id="CHEBI:57692"/>
    </cofactor>
</comment>
<dbReference type="EMBL" id="CWKI01000007">
    <property type="protein sequence ID" value="CTR07989.1"/>
    <property type="molecule type" value="Genomic_DNA"/>
</dbReference>
<dbReference type="PANTHER" id="PTHR23023">
    <property type="entry name" value="DIMETHYLANILINE MONOOXYGENASE"/>
    <property type="match status" value="1"/>
</dbReference>
<dbReference type="Pfam" id="PF13450">
    <property type="entry name" value="NAD_binding_8"/>
    <property type="match status" value="1"/>
</dbReference>
<keyword evidence="5" id="KW-0521">NADP</keyword>
<comment type="similarity">
    <text evidence="2">Belongs to the FMO family.</text>
</comment>
<dbReference type="InterPro" id="IPR000960">
    <property type="entry name" value="Flavin_mOase"/>
</dbReference>
<evidence type="ECO:0000256" key="5">
    <source>
        <dbReference type="ARBA" id="ARBA00022857"/>
    </source>
</evidence>
<evidence type="ECO:0000313" key="11">
    <source>
        <dbReference type="Proteomes" id="UP000239560"/>
    </source>
</evidence>
<protein>
    <submittedName>
        <fullName evidence="8 9">Putative flavin dependent monooxygenase</fullName>
    </submittedName>
</protein>
<reference evidence="8 10" key="1">
    <citation type="submission" date="2015-07" db="EMBL/GenBank/DDBJ databases">
        <authorList>
            <person name="Cajimat M.N.B."/>
            <person name="Milazzo M.L."/>
            <person name="Fulhorst C.F."/>
        </authorList>
    </citation>
    <scope>NUCLEOTIDE SEQUENCE [LARGE SCALE GENOMIC DNA]</scope>
    <source>
        <strain evidence="8">Single colony</strain>
    </source>
</reference>
<dbReference type="OrthoDB" id="66881at2759"/>
<keyword evidence="4" id="KW-0274">FAD</keyword>
<evidence type="ECO:0000313" key="8">
    <source>
        <dbReference type="EMBL" id="CTR07989.1"/>
    </source>
</evidence>
<evidence type="ECO:0000313" key="10">
    <source>
        <dbReference type="Proteomes" id="UP000199069"/>
    </source>
</evidence>
<dbReference type="FunFam" id="3.50.50.60:FF:000023">
    <property type="entry name" value="Dimethylaniline monooxygenase [N-oxide-forming]"/>
    <property type="match status" value="1"/>
</dbReference>
<dbReference type="GO" id="GO:0004499">
    <property type="term" value="F:N,N-dimethylaniline monooxygenase activity"/>
    <property type="evidence" value="ECO:0007669"/>
    <property type="project" value="InterPro"/>
</dbReference>
<dbReference type="OMA" id="VMIKEVN"/>
<dbReference type="Pfam" id="PF00743">
    <property type="entry name" value="FMO-like"/>
    <property type="match status" value="2"/>
</dbReference>
<dbReference type="PRINTS" id="PR00370">
    <property type="entry name" value="FMOXYGENASE"/>
</dbReference>
<keyword evidence="10" id="KW-1185">Reference proteome</keyword>